<evidence type="ECO:0000256" key="4">
    <source>
        <dbReference type="ARBA" id="ARBA00023125"/>
    </source>
</evidence>
<keyword evidence="12" id="KW-0648">Protein biosynthesis</keyword>
<keyword evidence="5 8" id="KW-0804">Transcription</keyword>
<evidence type="ECO:0000256" key="1">
    <source>
        <dbReference type="ARBA" id="ARBA00008213"/>
    </source>
</evidence>
<dbReference type="Pfam" id="PF03449">
    <property type="entry name" value="GreA_GreB_N"/>
    <property type="match status" value="1"/>
</dbReference>
<dbReference type="EMBL" id="PFBW01000195">
    <property type="protein sequence ID" value="PIR77040.1"/>
    <property type="molecule type" value="Genomic_DNA"/>
</dbReference>
<sequence>MPLTPSPILDIVNILERKYMTQIYHITTDKKQELEQELEALIEHKMPDLAKRIDEARQNGDLSENAEYHAAREDMGWAKGRVEEIKEILDNSEIIEAGDSDKIRIGSTFTATINGTERTFTIVGAQEADPMSGKISNESPIGKAFLGKKKGSKVEIVVPAGTQIYEIQKIS</sequence>
<dbReference type="FunFam" id="1.10.287.180:FF:000001">
    <property type="entry name" value="Transcription elongation factor GreA"/>
    <property type="match status" value="1"/>
</dbReference>
<dbReference type="InterPro" id="IPR028624">
    <property type="entry name" value="Tscrpt_elong_fac_GreA/B"/>
</dbReference>
<dbReference type="PROSITE" id="PS00829">
    <property type="entry name" value="GREAB_1"/>
    <property type="match status" value="1"/>
</dbReference>
<comment type="caution">
    <text evidence="12">The sequence shown here is derived from an EMBL/GenBank/DDBJ whole genome shotgun (WGS) entry which is preliminary data.</text>
</comment>
<dbReference type="GO" id="GO:0003746">
    <property type="term" value="F:translation elongation factor activity"/>
    <property type="evidence" value="ECO:0007669"/>
    <property type="project" value="UniProtKB-KW"/>
</dbReference>
<evidence type="ECO:0000259" key="11">
    <source>
        <dbReference type="Pfam" id="PF03449"/>
    </source>
</evidence>
<feature type="domain" description="Transcription elongation factor GreA/GreB N-terminal" evidence="11">
    <location>
        <begin position="26"/>
        <end position="94"/>
    </location>
</feature>
<dbReference type="PANTHER" id="PTHR30437">
    <property type="entry name" value="TRANSCRIPTION ELONGATION FACTOR GREA"/>
    <property type="match status" value="1"/>
</dbReference>
<dbReference type="InterPro" id="IPR036953">
    <property type="entry name" value="GreA/GreB_C_sf"/>
</dbReference>
<evidence type="ECO:0000256" key="9">
    <source>
        <dbReference type="RuleBase" id="RU000556"/>
    </source>
</evidence>
<accession>A0A2M6P0W0</accession>
<dbReference type="PIRSF" id="PIRSF006092">
    <property type="entry name" value="GreA_GreB"/>
    <property type="match status" value="1"/>
</dbReference>
<evidence type="ECO:0000256" key="5">
    <source>
        <dbReference type="ARBA" id="ARBA00023163"/>
    </source>
</evidence>
<dbReference type="InterPro" id="IPR022691">
    <property type="entry name" value="Tscrpt_elong_fac_GreA/B_N"/>
</dbReference>
<protein>
    <recommendedName>
        <fullName evidence="2 8">Transcription elongation factor GreA</fullName>
    </recommendedName>
    <alternativeName>
        <fullName evidence="7 8">Transcript cleavage factor GreA</fullName>
    </alternativeName>
</protein>
<dbReference type="PANTHER" id="PTHR30437:SF4">
    <property type="entry name" value="TRANSCRIPTION ELONGATION FACTOR GREA"/>
    <property type="match status" value="1"/>
</dbReference>
<organism evidence="12 13">
    <name type="scientific">Candidatus Magasanikbacteria bacterium CG10_big_fil_rev_8_21_14_0_10_38_6</name>
    <dbReference type="NCBI Taxonomy" id="1974647"/>
    <lineage>
        <taxon>Bacteria</taxon>
        <taxon>Candidatus Magasanikiibacteriota</taxon>
    </lineage>
</organism>
<keyword evidence="4 8" id="KW-0238">DNA-binding</keyword>
<feature type="domain" description="Transcription elongation factor GreA/GreB C-terminal" evidence="10">
    <location>
        <begin position="100"/>
        <end position="171"/>
    </location>
</feature>
<evidence type="ECO:0000256" key="8">
    <source>
        <dbReference type="HAMAP-Rule" id="MF_00105"/>
    </source>
</evidence>
<dbReference type="NCBIfam" id="NF001263">
    <property type="entry name" value="PRK00226.1-4"/>
    <property type="match status" value="1"/>
</dbReference>
<dbReference type="InterPro" id="IPR023459">
    <property type="entry name" value="Tscrpt_elong_fac_GreA/B_fam"/>
</dbReference>
<dbReference type="Gene3D" id="3.10.50.30">
    <property type="entry name" value="Transcription elongation factor, GreA/GreB, C-terminal domain"/>
    <property type="match status" value="1"/>
</dbReference>
<evidence type="ECO:0000256" key="6">
    <source>
        <dbReference type="ARBA" id="ARBA00024916"/>
    </source>
</evidence>
<dbReference type="InterPro" id="IPR006359">
    <property type="entry name" value="Tscrpt_elong_fac_GreA"/>
</dbReference>
<dbReference type="GO" id="GO:0070063">
    <property type="term" value="F:RNA polymerase binding"/>
    <property type="evidence" value="ECO:0007669"/>
    <property type="project" value="InterPro"/>
</dbReference>
<evidence type="ECO:0000256" key="7">
    <source>
        <dbReference type="ARBA" id="ARBA00030776"/>
    </source>
</evidence>
<evidence type="ECO:0000259" key="10">
    <source>
        <dbReference type="Pfam" id="PF01272"/>
    </source>
</evidence>
<dbReference type="Gene3D" id="1.10.287.180">
    <property type="entry name" value="Transcription elongation factor, GreA/GreB, N-terminal domain"/>
    <property type="match status" value="1"/>
</dbReference>
<dbReference type="InterPro" id="IPR036805">
    <property type="entry name" value="Tscrpt_elong_fac_GreA/B_N_sf"/>
</dbReference>
<dbReference type="GO" id="GO:0006354">
    <property type="term" value="P:DNA-templated transcription elongation"/>
    <property type="evidence" value="ECO:0007669"/>
    <property type="project" value="TreeGrafter"/>
</dbReference>
<dbReference type="GO" id="GO:0032784">
    <property type="term" value="P:regulation of DNA-templated transcription elongation"/>
    <property type="evidence" value="ECO:0007669"/>
    <property type="project" value="UniProtKB-UniRule"/>
</dbReference>
<evidence type="ECO:0000256" key="3">
    <source>
        <dbReference type="ARBA" id="ARBA00023015"/>
    </source>
</evidence>
<dbReference type="SUPFAM" id="SSF46557">
    <property type="entry name" value="GreA transcript cleavage protein, N-terminal domain"/>
    <property type="match status" value="1"/>
</dbReference>
<dbReference type="SUPFAM" id="SSF54534">
    <property type="entry name" value="FKBP-like"/>
    <property type="match status" value="1"/>
</dbReference>
<dbReference type="HAMAP" id="MF_00105">
    <property type="entry name" value="GreA_GreB"/>
    <property type="match status" value="1"/>
</dbReference>
<comment type="similarity">
    <text evidence="1 8 9">Belongs to the GreA/GreB family.</text>
</comment>
<evidence type="ECO:0000313" key="13">
    <source>
        <dbReference type="Proteomes" id="UP000228528"/>
    </source>
</evidence>
<dbReference type="AlphaFoldDB" id="A0A2M6P0W0"/>
<dbReference type="InterPro" id="IPR001437">
    <property type="entry name" value="Tscrpt_elong_fac_GreA/B_C"/>
</dbReference>
<dbReference type="NCBIfam" id="TIGR01462">
    <property type="entry name" value="greA"/>
    <property type="match status" value="1"/>
</dbReference>
<dbReference type="Proteomes" id="UP000228528">
    <property type="component" value="Unassembled WGS sequence"/>
</dbReference>
<dbReference type="GO" id="GO:0003677">
    <property type="term" value="F:DNA binding"/>
    <property type="evidence" value="ECO:0007669"/>
    <property type="project" value="UniProtKB-UniRule"/>
</dbReference>
<evidence type="ECO:0000256" key="2">
    <source>
        <dbReference type="ARBA" id="ARBA00013729"/>
    </source>
</evidence>
<dbReference type="InterPro" id="IPR018151">
    <property type="entry name" value="TF_GreA/GreB_CS"/>
</dbReference>
<name>A0A2M6P0W0_9BACT</name>
<evidence type="ECO:0000313" key="12">
    <source>
        <dbReference type="EMBL" id="PIR77040.1"/>
    </source>
</evidence>
<dbReference type="Pfam" id="PF01272">
    <property type="entry name" value="GreA_GreB"/>
    <property type="match status" value="1"/>
</dbReference>
<keyword evidence="12" id="KW-0251">Elongation factor</keyword>
<comment type="function">
    <text evidence="6 8 9">Necessary for efficient RNA polymerase transcription elongation past template-encoded arresting sites. The arresting sites in DNA have the property of trapping a certain fraction of elongating RNA polymerases that pass through, resulting in locked ternary complexes. Cleavage of the nascent transcript by cleavage factors such as GreA or GreB allows the resumption of elongation from the new 3'terminus. GreA releases sequences of 2 to 3 nucleotides.</text>
</comment>
<keyword evidence="3 8" id="KW-0805">Transcription regulation</keyword>
<gene>
    <name evidence="8" type="primary">greA</name>
    <name evidence="12" type="ORF">COU30_04615</name>
</gene>
<proteinExistence type="inferred from homology"/>
<reference evidence="13" key="1">
    <citation type="submission" date="2017-09" db="EMBL/GenBank/DDBJ databases">
        <title>Depth-based differentiation of microbial function through sediment-hosted aquifers and enrichment of novel symbionts in the deep terrestrial subsurface.</title>
        <authorList>
            <person name="Probst A.J."/>
            <person name="Ladd B."/>
            <person name="Jarett J.K."/>
            <person name="Geller-Mcgrath D.E."/>
            <person name="Sieber C.M.K."/>
            <person name="Emerson J.B."/>
            <person name="Anantharaman K."/>
            <person name="Thomas B.C."/>
            <person name="Malmstrom R."/>
            <person name="Stieglmeier M."/>
            <person name="Klingl A."/>
            <person name="Woyke T."/>
            <person name="Ryan C.M."/>
            <person name="Banfield J.F."/>
        </authorList>
    </citation>
    <scope>NUCLEOTIDE SEQUENCE [LARGE SCALE GENOMIC DNA]</scope>
</reference>